<name>K5ZQK5_9BACT</name>
<dbReference type="OrthoDB" id="1042603at2"/>
<keyword evidence="1" id="KW-0472">Membrane</keyword>
<dbReference type="RefSeq" id="WP_007655482.1">
    <property type="nucleotide sequence ID" value="NZ_JH976473.1"/>
</dbReference>
<gene>
    <name evidence="2" type="ORF">HMPREF1076_03055</name>
</gene>
<sequence length="275" mass="31709">MWKQKLKICGINLAAYIVALFIIAMLSVCSRLYGQESLTLFPDRTKRIVSNIDTTKQPFFEYGKSFLSPFFCIIPKKPEMLLNFHPDYTFGIPVDRSSLHKGEYRVDGVIHRFGKVNIWGRGRQENIIGVGVSNYAEVKTAYSPNERWKLGISLYAHKLSIPRSSSNTFGIGTDVSYQFYPKTSLHLFGTYYHTYLLDMKPKRCLDGYHYGGYLSFDLAERWTMDVGTRSYGNNLFHQQWTVPIIRPSYKHNGSEINADFGGMFQQILKGLFFNH</sequence>
<dbReference type="PATRIC" id="fig|999418.3.peg.3110"/>
<dbReference type="EMBL" id="AGZO01000020">
    <property type="protein sequence ID" value="EKN13776.1"/>
    <property type="molecule type" value="Genomic_DNA"/>
</dbReference>
<evidence type="ECO:0000313" key="2">
    <source>
        <dbReference type="EMBL" id="EKN13776.1"/>
    </source>
</evidence>
<organism evidence="2 3">
    <name type="scientific">Parabacteroides goldsteinii CL02T12C30</name>
    <dbReference type="NCBI Taxonomy" id="999418"/>
    <lineage>
        <taxon>Bacteria</taxon>
        <taxon>Pseudomonadati</taxon>
        <taxon>Bacteroidota</taxon>
        <taxon>Bacteroidia</taxon>
        <taxon>Bacteroidales</taxon>
        <taxon>Tannerellaceae</taxon>
        <taxon>Parabacteroides</taxon>
    </lineage>
</organism>
<reference evidence="2 3" key="1">
    <citation type="submission" date="2012-02" db="EMBL/GenBank/DDBJ databases">
        <title>The Genome Sequence of Parabacteroides goldsteinii CL02T12C30.</title>
        <authorList>
            <consortium name="The Broad Institute Genome Sequencing Platform"/>
            <person name="Earl A."/>
            <person name="Ward D."/>
            <person name="Feldgarden M."/>
            <person name="Gevers D."/>
            <person name="Zitomersky N.L."/>
            <person name="Coyne M.J."/>
            <person name="Comstock L.E."/>
            <person name="Young S.K."/>
            <person name="Zeng Q."/>
            <person name="Gargeya S."/>
            <person name="Fitzgerald M."/>
            <person name="Haas B."/>
            <person name="Abouelleil A."/>
            <person name="Alvarado L."/>
            <person name="Arachchi H.M."/>
            <person name="Berlin A."/>
            <person name="Chapman S.B."/>
            <person name="Gearin G."/>
            <person name="Goldberg J."/>
            <person name="Griggs A."/>
            <person name="Gujja S."/>
            <person name="Hansen M."/>
            <person name="Heiman D."/>
            <person name="Howarth C."/>
            <person name="Larimer J."/>
            <person name="Lui A."/>
            <person name="MacDonald P.J.P."/>
            <person name="McCowen C."/>
            <person name="Montmayeur A."/>
            <person name="Murphy C."/>
            <person name="Neiman D."/>
            <person name="Pearson M."/>
            <person name="Priest M."/>
            <person name="Roberts A."/>
            <person name="Saif S."/>
            <person name="Shea T."/>
            <person name="Sisk P."/>
            <person name="Stolte C."/>
            <person name="Sykes S."/>
            <person name="Wortman J."/>
            <person name="Nusbaum C."/>
            <person name="Birren B."/>
        </authorList>
    </citation>
    <scope>NUCLEOTIDE SEQUENCE [LARGE SCALE GENOMIC DNA]</scope>
    <source>
        <strain evidence="2 3">CL02T12C30</strain>
    </source>
</reference>
<dbReference type="AlphaFoldDB" id="K5ZQK5"/>
<protein>
    <submittedName>
        <fullName evidence="2">Uncharacterized protein</fullName>
    </submittedName>
</protein>
<keyword evidence="1" id="KW-1133">Transmembrane helix</keyword>
<feature type="transmembrane region" description="Helical" evidence="1">
    <location>
        <begin position="12"/>
        <end position="33"/>
    </location>
</feature>
<accession>K5ZQK5</accession>
<evidence type="ECO:0000313" key="3">
    <source>
        <dbReference type="Proteomes" id="UP000006330"/>
    </source>
</evidence>
<dbReference type="Proteomes" id="UP000006330">
    <property type="component" value="Unassembled WGS sequence"/>
</dbReference>
<comment type="caution">
    <text evidence="2">The sequence shown here is derived from an EMBL/GenBank/DDBJ whole genome shotgun (WGS) entry which is preliminary data.</text>
</comment>
<keyword evidence="1" id="KW-0812">Transmembrane</keyword>
<proteinExistence type="predicted"/>
<evidence type="ECO:0000256" key="1">
    <source>
        <dbReference type="SAM" id="Phobius"/>
    </source>
</evidence>
<dbReference type="HOGENOM" id="CLU_088157_0_0_10"/>